<dbReference type="OrthoDB" id="8903066at2759"/>
<dbReference type="KEGG" id="nve:5510475"/>
<dbReference type="HOGENOM" id="CLU_1604816_0_0_1"/>
<sequence>MTDIQLRRDESGRLPFLTHWAAHEPAIKKKQVGNTDHWSKMKHKVSTFSLHDQTGKTRYFYGDRMRHERITDHKEAQAMIRFQHEVDGTLTRIGGPNFTNLIDRKLHGHLPGDYTKPRPLPPKLLRTAANARAREGQPYWYIEKPTKRDAGKYTMGSNKTFLGIGKRQYP</sequence>
<reference evidence="1 2" key="1">
    <citation type="journal article" date="2007" name="Science">
        <title>Sea anemone genome reveals ancestral eumetazoan gene repertoire and genomic organization.</title>
        <authorList>
            <person name="Putnam N.H."/>
            <person name="Srivastava M."/>
            <person name="Hellsten U."/>
            <person name="Dirks B."/>
            <person name="Chapman J."/>
            <person name="Salamov A."/>
            <person name="Terry A."/>
            <person name="Shapiro H."/>
            <person name="Lindquist E."/>
            <person name="Kapitonov V.V."/>
            <person name="Jurka J."/>
            <person name="Genikhovich G."/>
            <person name="Grigoriev I.V."/>
            <person name="Lucas S.M."/>
            <person name="Steele R.E."/>
            <person name="Finnerty J.R."/>
            <person name="Technau U."/>
            <person name="Martindale M.Q."/>
            <person name="Rokhsar D.S."/>
        </authorList>
    </citation>
    <scope>NUCLEOTIDE SEQUENCE [LARGE SCALE GENOMIC DNA]</scope>
    <source>
        <strain evidence="2">CH2 X CH6</strain>
    </source>
</reference>
<evidence type="ECO:0000313" key="1">
    <source>
        <dbReference type="EMBL" id="EDO38884.1"/>
    </source>
</evidence>
<dbReference type="AlphaFoldDB" id="A7SBK5"/>
<protein>
    <submittedName>
        <fullName evidence="1">Uncharacterized protein</fullName>
    </submittedName>
</protein>
<dbReference type="Proteomes" id="UP000001593">
    <property type="component" value="Unassembled WGS sequence"/>
</dbReference>
<dbReference type="EMBL" id="DS469617">
    <property type="protein sequence ID" value="EDO38884.1"/>
    <property type="molecule type" value="Genomic_DNA"/>
</dbReference>
<dbReference type="InParanoid" id="A7SBK5"/>
<feature type="non-terminal residue" evidence="1">
    <location>
        <position position="1"/>
    </location>
</feature>
<keyword evidence="2" id="KW-1185">Reference proteome</keyword>
<accession>A7SBK5</accession>
<dbReference type="OMA" id="WSRHDPV"/>
<organism evidence="1 2">
    <name type="scientific">Nematostella vectensis</name>
    <name type="common">Starlet sea anemone</name>
    <dbReference type="NCBI Taxonomy" id="45351"/>
    <lineage>
        <taxon>Eukaryota</taxon>
        <taxon>Metazoa</taxon>
        <taxon>Cnidaria</taxon>
        <taxon>Anthozoa</taxon>
        <taxon>Hexacorallia</taxon>
        <taxon>Actiniaria</taxon>
        <taxon>Edwardsiidae</taxon>
        <taxon>Nematostella</taxon>
    </lineage>
</organism>
<proteinExistence type="predicted"/>
<evidence type="ECO:0000313" key="2">
    <source>
        <dbReference type="Proteomes" id="UP000001593"/>
    </source>
</evidence>
<dbReference type="PhylomeDB" id="A7SBK5"/>
<dbReference type="eggNOG" id="ENOG502S7TD">
    <property type="taxonomic scope" value="Eukaryota"/>
</dbReference>
<name>A7SBK5_NEMVE</name>
<gene>
    <name evidence="1" type="ORF">NEMVEDRAFT_v1g227023</name>
</gene>